<dbReference type="InterPro" id="IPR006860">
    <property type="entry name" value="FecR"/>
</dbReference>
<evidence type="ECO:0000313" key="3">
    <source>
        <dbReference type="EMBL" id="KPH86574.1"/>
    </source>
</evidence>
<feature type="domain" description="FecR N-terminal" evidence="2">
    <location>
        <begin position="13"/>
        <end position="52"/>
    </location>
</feature>
<accession>A0A0N0MFB3</accession>
<dbReference type="Gene3D" id="2.60.120.1440">
    <property type="match status" value="1"/>
</dbReference>
<dbReference type="OrthoDB" id="7339213at2"/>
<reference evidence="3 4" key="1">
    <citation type="submission" date="2015-07" db="EMBL/GenBank/DDBJ databases">
        <title>Draft Genome Sequence of Komagataeibacter intermedius Strain AF2, Isolated from Kombucha Tea.</title>
        <authorList>
            <person name="Santos R.A."/>
            <person name="Berretta A.A."/>
            <person name="Barud H.S."/>
            <person name="Ribeiro S.J."/>
            <person name="Gonzalez-Garcia L.N."/>
            <person name="Zucchi T.D."/>
            <person name="Goldman G.H."/>
            <person name="Riano-Pachon D.M."/>
        </authorList>
    </citation>
    <scope>NUCLEOTIDE SEQUENCE [LARGE SCALE GENOMIC DNA]</scope>
    <source>
        <strain evidence="3 4">AF2</strain>
    </source>
</reference>
<dbReference type="Pfam" id="PF04773">
    <property type="entry name" value="FecR"/>
    <property type="match status" value="1"/>
</dbReference>
<proteinExistence type="predicted"/>
<dbReference type="InterPro" id="IPR032623">
    <property type="entry name" value="FecR_N"/>
</dbReference>
<organism evidence="3 4">
    <name type="scientific">Komagataeibacter intermedius AF2</name>
    <dbReference type="NCBI Taxonomy" id="1458464"/>
    <lineage>
        <taxon>Bacteria</taxon>
        <taxon>Pseudomonadati</taxon>
        <taxon>Pseudomonadota</taxon>
        <taxon>Alphaproteobacteria</taxon>
        <taxon>Acetobacterales</taxon>
        <taxon>Acetobacteraceae</taxon>
        <taxon>Komagataeibacter</taxon>
    </lineage>
</organism>
<dbReference type="RefSeq" id="WP_084758437.1">
    <property type="nucleotide sequence ID" value="NZ_JUFX02000197.1"/>
</dbReference>
<feature type="domain" description="FecR protein" evidence="1">
    <location>
        <begin position="116"/>
        <end position="207"/>
    </location>
</feature>
<dbReference type="PANTHER" id="PTHR30273:SF2">
    <property type="entry name" value="PROTEIN FECR"/>
    <property type="match status" value="1"/>
</dbReference>
<evidence type="ECO:0000259" key="1">
    <source>
        <dbReference type="Pfam" id="PF04773"/>
    </source>
</evidence>
<sequence>MTDIPPPDIADMALSFLLRVQDDPEDVHLKAELQQWRQADHAHERAWQQALRVRQLGRMALRGAAQAPLPSTPVFPPGNLRRFPVRRWRAGVMATAAAAAIVLACAPSLRLWFQADYATTTGQTRQIALDDGSNLTLGSASAIAVHMHGDTRRVVLLKGEALFQVRHDPRRAFVVEADGVVSRDIGTVFDMRSGAGHVVLGVGEGTVGLRAPQAGIAAEQTVNAGEQIDITEKTGAVRRSAISPDSVGSWNTGLFGASAVSVADMLGILRRHYPGYVIVRGAIPASRLVGGVYDLQHPADSLRMLVTSSGGSMREVAGRVLIVSFPG</sequence>
<dbReference type="Proteomes" id="UP000031553">
    <property type="component" value="Unassembled WGS sequence"/>
</dbReference>
<dbReference type="PANTHER" id="PTHR30273">
    <property type="entry name" value="PERIPLASMIC SIGNAL SENSOR AND SIGMA FACTOR ACTIVATOR FECR-RELATED"/>
    <property type="match status" value="1"/>
</dbReference>
<dbReference type="Pfam" id="PF16220">
    <property type="entry name" value="DUF4880"/>
    <property type="match status" value="1"/>
</dbReference>
<dbReference type="PIRSF" id="PIRSF018266">
    <property type="entry name" value="FecR"/>
    <property type="match status" value="1"/>
</dbReference>
<dbReference type="AlphaFoldDB" id="A0A0N0MFB3"/>
<name>A0A0N0MFB3_9PROT</name>
<evidence type="ECO:0000259" key="2">
    <source>
        <dbReference type="Pfam" id="PF16220"/>
    </source>
</evidence>
<dbReference type="InterPro" id="IPR012373">
    <property type="entry name" value="Ferrdict_sens_TM"/>
</dbReference>
<protein>
    <submittedName>
        <fullName evidence="3">FecR protein</fullName>
    </submittedName>
</protein>
<gene>
    <name evidence="3" type="ORF">GLUCOINTEAF2_0202671</name>
</gene>
<dbReference type="GO" id="GO:0016989">
    <property type="term" value="F:sigma factor antagonist activity"/>
    <property type="evidence" value="ECO:0007669"/>
    <property type="project" value="TreeGrafter"/>
</dbReference>
<dbReference type="EMBL" id="JUFX02000197">
    <property type="protein sequence ID" value="KPH86574.1"/>
    <property type="molecule type" value="Genomic_DNA"/>
</dbReference>
<comment type="caution">
    <text evidence="3">The sequence shown here is derived from an EMBL/GenBank/DDBJ whole genome shotgun (WGS) entry which is preliminary data.</text>
</comment>
<evidence type="ECO:0000313" key="4">
    <source>
        <dbReference type="Proteomes" id="UP000031553"/>
    </source>
</evidence>